<dbReference type="Gene3D" id="3.40.50.2300">
    <property type="match status" value="1"/>
</dbReference>
<evidence type="ECO:0000313" key="4">
    <source>
        <dbReference type="EMBL" id="OXT02958.1"/>
    </source>
</evidence>
<feature type="region of interest" description="Disordered" evidence="2">
    <location>
        <begin position="1"/>
        <end position="29"/>
    </location>
</feature>
<dbReference type="InterPro" id="IPR011006">
    <property type="entry name" value="CheY-like_superfamily"/>
</dbReference>
<dbReference type="SUPFAM" id="SSF52172">
    <property type="entry name" value="CheY-like"/>
    <property type="match status" value="1"/>
</dbReference>
<feature type="domain" description="Response regulatory" evidence="3">
    <location>
        <begin position="37"/>
        <end position="154"/>
    </location>
</feature>
<sequence length="158" mass="16915">MWSRSAGSPTTSPGGRSARSSGNEEGRQSMSIQDMLHVMVVDDNVTSRMLTVEMLQGLGLKNIQLAKDGRDGFTKLNSKPVHIVISDLYMPDVDGMKLLQAVRASGKLSKTGFIMITGRKDAKVVDQARKLGANNVLAKPFTPAVLKGALEAVVGKFA</sequence>
<dbReference type="PANTHER" id="PTHR43228:SF1">
    <property type="entry name" value="TWO-COMPONENT RESPONSE REGULATOR ARR22"/>
    <property type="match status" value="1"/>
</dbReference>
<dbReference type="AlphaFoldDB" id="A0A231V458"/>
<comment type="caution">
    <text evidence="4">The sequence shown here is derived from an EMBL/GenBank/DDBJ whole genome shotgun (WGS) entry which is preliminary data.</text>
</comment>
<dbReference type="Pfam" id="PF00072">
    <property type="entry name" value="Response_reg"/>
    <property type="match status" value="1"/>
</dbReference>
<dbReference type="InterPro" id="IPR001789">
    <property type="entry name" value="Sig_transdc_resp-reg_receiver"/>
</dbReference>
<proteinExistence type="predicted"/>
<keyword evidence="5" id="KW-1185">Reference proteome</keyword>
<gene>
    <name evidence="4" type="ORF">B7H23_06230</name>
</gene>
<reference evidence="5" key="1">
    <citation type="journal article" date="2017" name="Int. J. Syst. Evol. Microbiol.">
        <title>Notoacmeibacter marinus gen. nov., sp. nov., isolated from the gut of a limpet and proposal of Notoacmeibacteraceae fam. nov. in the order Rhizobiales of the class Alphaproteobacteria.</title>
        <authorList>
            <person name="Huang Z."/>
            <person name="Guo F."/>
            <person name="Lai Q."/>
        </authorList>
    </citation>
    <scope>NUCLEOTIDE SEQUENCE [LARGE SCALE GENOMIC DNA]</scope>
    <source>
        <strain evidence="5">XMTR2A4</strain>
    </source>
</reference>
<evidence type="ECO:0000256" key="2">
    <source>
        <dbReference type="SAM" id="MobiDB-lite"/>
    </source>
</evidence>
<dbReference type="GO" id="GO:0000160">
    <property type="term" value="P:phosphorelay signal transduction system"/>
    <property type="evidence" value="ECO:0007669"/>
    <property type="project" value="InterPro"/>
</dbReference>
<organism evidence="4 5">
    <name type="scientific">Notoacmeibacter marinus</name>
    <dbReference type="NCBI Taxonomy" id="1876515"/>
    <lineage>
        <taxon>Bacteria</taxon>
        <taxon>Pseudomonadati</taxon>
        <taxon>Pseudomonadota</taxon>
        <taxon>Alphaproteobacteria</taxon>
        <taxon>Hyphomicrobiales</taxon>
        <taxon>Notoacmeibacteraceae</taxon>
        <taxon>Notoacmeibacter</taxon>
    </lineage>
</organism>
<feature type="compositionally biased region" description="Polar residues" evidence="2">
    <location>
        <begin position="1"/>
        <end position="21"/>
    </location>
</feature>
<keyword evidence="1" id="KW-0597">Phosphoprotein</keyword>
<evidence type="ECO:0000256" key="1">
    <source>
        <dbReference type="PROSITE-ProRule" id="PRU00169"/>
    </source>
</evidence>
<protein>
    <recommendedName>
        <fullName evidence="3">Response regulatory domain-containing protein</fullName>
    </recommendedName>
</protein>
<accession>A0A231V458</accession>
<evidence type="ECO:0000313" key="5">
    <source>
        <dbReference type="Proteomes" id="UP000215405"/>
    </source>
</evidence>
<dbReference type="InterPro" id="IPR052048">
    <property type="entry name" value="ST_Response_Regulator"/>
</dbReference>
<dbReference type="EMBL" id="NBYO01000001">
    <property type="protein sequence ID" value="OXT02958.1"/>
    <property type="molecule type" value="Genomic_DNA"/>
</dbReference>
<dbReference type="PANTHER" id="PTHR43228">
    <property type="entry name" value="TWO-COMPONENT RESPONSE REGULATOR"/>
    <property type="match status" value="1"/>
</dbReference>
<evidence type="ECO:0000259" key="3">
    <source>
        <dbReference type="PROSITE" id="PS50110"/>
    </source>
</evidence>
<dbReference type="Proteomes" id="UP000215405">
    <property type="component" value="Unassembled WGS sequence"/>
</dbReference>
<dbReference type="PROSITE" id="PS50110">
    <property type="entry name" value="RESPONSE_REGULATORY"/>
    <property type="match status" value="1"/>
</dbReference>
<name>A0A231V458_9HYPH</name>
<dbReference type="SMART" id="SM00448">
    <property type="entry name" value="REC"/>
    <property type="match status" value="1"/>
</dbReference>
<dbReference type="OrthoDB" id="9786548at2"/>
<feature type="modified residue" description="4-aspartylphosphate" evidence="1">
    <location>
        <position position="87"/>
    </location>
</feature>